<comment type="caution">
    <text evidence="3">The sequence shown here is derived from an EMBL/GenBank/DDBJ whole genome shotgun (WGS) entry which is preliminary data.</text>
</comment>
<dbReference type="EMBL" id="BMWG01000002">
    <property type="protein sequence ID" value="GGZ17934.1"/>
    <property type="molecule type" value="Genomic_DNA"/>
</dbReference>
<dbReference type="RefSeq" id="WP_190121466.1">
    <property type="nucleotide sequence ID" value="NZ_BMWG01000002.1"/>
</dbReference>
<feature type="domain" description="TadE-like" evidence="2">
    <location>
        <begin position="28"/>
        <end position="70"/>
    </location>
</feature>
<dbReference type="Proteomes" id="UP000630936">
    <property type="component" value="Unassembled WGS sequence"/>
</dbReference>
<evidence type="ECO:0000313" key="3">
    <source>
        <dbReference type="EMBL" id="GGZ17934.1"/>
    </source>
</evidence>
<dbReference type="AlphaFoldDB" id="A0A918UL51"/>
<accession>A0A918UL51</accession>
<evidence type="ECO:0000259" key="2">
    <source>
        <dbReference type="Pfam" id="PF07811"/>
    </source>
</evidence>
<protein>
    <submittedName>
        <fullName evidence="3">Septum formation initiator</fullName>
    </submittedName>
</protein>
<gene>
    <name evidence="3" type="ORF">GCM10010387_07880</name>
</gene>
<keyword evidence="4" id="KW-1185">Reference proteome</keyword>
<keyword evidence="1" id="KW-0472">Membrane</keyword>
<name>A0A918UL51_9ACTN</name>
<organism evidence="3 4">
    <name type="scientific">Streptomyces inusitatus</name>
    <dbReference type="NCBI Taxonomy" id="68221"/>
    <lineage>
        <taxon>Bacteria</taxon>
        <taxon>Bacillati</taxon>
        <taxon>Actinomycetota</taxon>
        <taxon>Actinomycetes</taxon>
        <taxon>Kitasatosporales</taxon>
        <taxon>Streptomycetaceae</taxon>
        <taxon>Streptomyces</taxon>
    </lineage>
</organism>
<sequence length="136" mass="14091">MSRDRVRVRIRARARARARDRAREPESGQAAIEYAGVITLLLLVGLAAVQFGLAAYTAQQAGTAARAAARAASQKDGDGKGAAAGRAALSDWLDASISAECAGADEVTATAVVSVPRLLPVFDIGPATRRVTMPCD</sequence>
<feature type="transmembrane region" description="Helical" evidence="1">
    <location>
        <begin position="31"/>
        <end position="56"/>
    </location>
</feature>
<reference evidence="3" key="1">
    <citation type="journal article" date="2014" name="Int. J. Syst. Evol. Microbiol.">
        <title>Complete genome sequence of Corynebacterium casei LMG S-19264T (=DSM 44701T), isolated from a smear-ripened cheese.</title>
        <authorList>
            <consortium name="US DOE Joint Genome Institute (JGI-PGF)"/>
            <person name="Walter F."/>
            <person name="Albersmeier A."/>
            <person name="Kalinowski J."/>
            <person name="Ruckert C."/>
        </authorList>
    </citation>
    <scope>NUCLEOTIDE SEQUENCE</scope>
    <source>
        <strain evidence="3">JCM 4988</strain>
    </source>
</reference>
<dbReference type="InterPro" id="IPR012495">
    <property type="entry name" value="TadE-like_dom"/>
</dbReference>
<evidence type="ECO:0000313" key="4">
    <source>
        <dbReference type="Proteomes" id="UP000630936"/>
    </source>
</evidence>
<proteinExistence type="predicted"/>
<keyword evidence="1" id="KW-0812">Transmembrane</keyword>
<dbReference type="Pfam" id="PF07811">
    <property type="entry name" value="TadE"/>
    <property type="match status" value="1"/>
</dbReference>
<keyword evidence="1" id="KW-1133">Transmembrane helix</keyword>
<reference evidence="3" key="2">
    <citation type="submission" date="2020-09" db="EMBL/GenBank/DDBJ databases">
        <authorList>
            <person name="Sun Q."/>
            <person name="Ohkuma M."/>
        </authorList>
    </citation>
    <scope>NUCLEOTIDE SEQUENCE</scope>
    <source>
        <strain evidence="3">JCM 4988</strain>
    </source>
</reference>
<evidence type="ECO:0000256" key="1">
    <source>
        <dbReference type="SAM" id="Phobius"/>
    </source>
</evidence>